<reference evidence="1" key="1">
    <citation type="submission" date="2021-01" db="EMBL/GenBank/DDBJ databases">
        <authorList>
            <person name="Eckstrom K.M.E."/>
        </authorList>
    </citation>
    <scope>NUCLEOTIDE SEQUENCE</scope>
    <source>
        <strain evidence="1">UVCC 0001</strain>
    </source>
</reference>
<gene>
    <name evidence="1" type="ORF">QBZ16_001204</name>
</gene>
<sequence>MHPQSWITARELVLDRLTTPGSDALNESQISIGVAINNNKLCGCIDVGSPSDQLFKTDFPTDLNRLRSAFDFEGIQQMFYTFDFVGISAYIPMKQTNFSICQFEELMDRVNWELEFYQLSLEDLMAAGKGIQFSEFGVGGGISQNGDSPARTAEEAAYNPYFGVFGSYRNLQSWDPQAIYPLHFADEDSKRRNPTAYYDAAIVSIINTHNAMVEEAWSPNPELAELEDIAVLI</sequence>
<evidence type="ECO:0000313" key="1">
    <source>
        <dbReference type="EMBL" id="KAK2076272.1"/>
    </source>
</evidence>
<dbReference type="Proteomes" id="UP001255856">
    <property type="component" value="Unassembled WGS sequence"/>
</dbReference>
<keyword evidence="2" id="KW-1185">Reference proteome</keyword>
<evidence type="ECO:0000313" key="2">
    <source>
        <dbReference type="Proteomes" id="UP001255856"/>
    </source>
</evidence>
<dbReference type="AlphaFoldDB" id="A0AAD9IHK3"/>
<name>A0AAD9IHK3_PROWI</name>
<proteinExistence type="predicted"/>
<dbReference type="EMBL" id="JASFZW010000011">
    <property type="protein sequence ID" value="KAK2076272.1"/>
    <property type="molecule type" value="Genomic_DNA"/>
</dbReference>
<comment type="caution">
    <text evidence="1">The sequence shown here is derived from an EMBL/GenBank/DDBJ whole genome shotgun (WGS) entry which is preliminary data.</text>
</comment>
<protein>
    <submittedName>
        <fullName evidence="1">Uncharacterized protein</fullName>
    </submittedName>
</protein>
<accession>A0AAD9IHK3</accession>
<organism evidence="1 2">
    <name type="scientific">Prototheca wickerhamii</name>
    <dbReference type="NCBI Taxonomy" id="3111"/>
    <lineage>
        <taxon>Eukaryota</taxon>
        <taxon>Viridiplantae</taxon>
        <taxon>Chlorophyta</taxon>
        <taxon>core chlorophytes</taxon>
        <taxon>Trebouxiophyceae</taxon>
        <taxon>Chlorellales</taxon>
        <taxon>Chlorellaceae</taxon>
        <taxon>Prototheca</taxon>
    </lineage>
</organism>